<comment type="catalytic activity">
    <reaction evidence="1">
        <text>2-hydroxychromene-2-carboxylate = (3E)-4-(2-hydroxyphenyl)-2-oxobut-3-enoate</text>
        <dbReference type="Rhea" id="RHEA:27401"/>
        <dbReference type="ChEBI" id="CHEBI:59350"/>
        <dbReference type="ChEBI" id="CHEBI:59353"/>
        <dbReference type="EC" id="5.99.1.4"/>
    </reaction>
</comment>
<organism evidence="4 5">
    <name type="scientific">Scleromatobacter humisilvae</name>
    <dbReference type="NCBI Taxonomy" id="2897159"/>
    <lineage>
        <taxon>Bacteria</taxon>
        <taxon>Pseudomonadati</taxon>
        <taxon>Pseudomonadota</taxon>
        <taxon>Betaproteobacteria</taxon>
        <taxon>Burkholderiales</taxon>
        <taxon>Sphaerotilaceae</taxon>
        <taxon>Scleromatobacter</taxon>
    </lineage>
</organism>
<keyword evidence="5" id="KW-1185">Reference proteome</keyword>
<dbReference type="PIRSF" id="PIRSF006386">
    <property type="entry name" value="HCCAis_GSTk"/>
    <property type="match status" value="1"/>
</dbReference>
<feature type="domain" description="DSBA-like thioredoxin" evidence="3">
    <location>
        <begin position="4"/>
        <end position="191"/>
    </location>
</feature>
<accession>A0A9X1YQ25</accession>
<dbReference type="SUPFAM" id="SSF52833">
    <property type="entry name" value="Thioredoxin-like"/>
    <property type="match status" value="1"/>
</dbReference>
<dbReference type="InterPro" id="IPR014440">
    <property type="entry name" value="HCCAis_GSTk"/>
</dbReference>
<evidence type="ECO:0000313" key="4">
    <source>
        <dbReference type="EMBL" id="MCK9689038.1"/>
    </source>
</evidence>
<evidence type="ECO:0000256" key="1">
    <source>
        <dbReference type="PIRNR" id="PIRNR006386"/>
    </source>
</evidence>
<proteinExistence type="inferred from homology"/>
<dbReference type="Proteomes" id="UP001139353">
    <property type="component" value="Unassembled WGS sequence"/>
</dbReference>
<dbReference type="PANTHER" id="PTHR42943:SF2">
    <property type="entry name" value="GLUTATHIONE S-TRANSFERASE KAPPA 1"/>
    <property type="match status" value="1"/>
</dbReference>
<comment type="similarity">
    <text evidence="1">Belongs to the GST superfamily. NadH family.</text>
</comment>
<dbReference type="InterPro" id="IPR051924">
    <property type="entry name" value="GST_Kappa/NadH"/>
</dbReference>
<dbReference type="InterPro" id="IPR036249">
    <property type="entry name" value="Thioredoxin-like_sf"/>
</dbReference>
<evidence type="ECO:0000259" key="3">
    <source>
        <dbReference type="Pfam" id="PF01323"/>
    </source>
</evidence>
<gene>
    <name evidence="4" type="ORF">LPC04_25265</name>
</gene>
<evidence type="ECO:0000256" key="2">
    <source>
        <dbReference type="PIRSR" id="PIRSR006386-1"/>
    </source>
</evidence>
<evidence type="ECO:0000313" key="5">
    <source>
        <dbReference type="Proteomes" id="UP001139353"/>
    </source>
</evidence>
<dbReference type="RefSeq" id="WP_275685081.1">
    <property type="nucleotide sequence ID" value="NZ_JAJLJH010000011.1"/>
</dbReference>
<dbReference type="PANTHER" id="PTHR42943">
    <property type="entry name" value="GLUTATHIONE S-TRANSFERASE KAPPA"/>
    <property type="match status" value="1"/>
</dbReference>
<dbReference type="Pfam" id="PF01323">
    <property type="entry name" value="DSBA"/>
    <property type="match status" value="1"/>
</dbReference>
<dbReference type="Gene3D" id="3.40.30.10">
    <property type="entry name" value="Glutaredoxin"/>
    <property type="match status" value="1"/>
</dbReference>
<dbReference type="GO" id="GO:0006749">
    <property type="term" value="P:glutathione metabolic process"/>
    <property type="evidence" value="ECO:0007669"/>
    <property type="project" value="TreeGrafter"/>
</dbReference>
<name>A0A9X1YQ25_9BURK</name>
<dbReference type="GO" id="GO:0004602">
    <property type="term" value="F:glutathione peroxidase activity"/>
    <property type="evidence" value="ECO:0007669"/>
    <property type="project" value="TreeGrafter"/>
</dbReference>
<comment type="caution">
    <text evidence="4">The sequence shown here is derived from an EMBL/GenBank/DDBJ whole genome shotgun (WGS) entry which is preliminary data.</text>
</comment>
<sequence length="197" mass="21632">MQRVIFDFDIISPYAYLAFERLPSALEGLSHHVEYRPLLFAGLLKRWGNTAPVDVAPKKAWLFRQCAWIAEREGIVFRPPTPHPFNPLALLRLLVASAPADVLPNRHAVELAFRHVWARDGGDANDPAALEALAEAIAPVRDPASPEVKAELQARTAQAAAAGVFGVPSFRLDDGQLFWGTDSMAMLADAMRKRQGG</sequence>
<protein>
    <recommendedName>
        <fullName evidence="1">2-hydroxychromene-2-carboxylate isomerase</fullName>
        <ecNumber evidence="1">5.99.1.4</ecNumber>
    </recommendedName>
</protein>
<keyword evidence="1" id="KW-0413">Isomerase</keyword>
<dbReference type="GO" id="GO:0004364">
    <property type="term" value="F:glutathione transferase activity"/>
    <property type="evidence" value="ECO:0007669"/>
    <property type="project" value="TreeGrafter"/>
</dbReference>
<reference evidence="4" key="1">
    <citation type="submission" date="2021-11" db="EMBL/GenBank/DDBJ databases">
        <title>BS-T2-15 a new species belonging to the Comamonadaceae family isolated from the soil of a French oak forest.</title>
        <authorList>
            <person name="Mieszkin S."/>
            <person name="Alain K."/>
        </authorList>
    </citation>
    <scope>NUCLEOTIDE SEQUENCE</scope>
    <source>
        <strain evidence="4">BS-T2-15</strain>
    </source>
</reference>
<dbReference type="GO" id="GO:0018845">
    <property type="term" value="F:2-hydroxychromene-2-carboxylate isomerase activity"/>
    <property type="evidence" value="ECO:0007669"/>
    <property type="project" value="UniProtKB-UniRule"/>
</dbReference>
<dbReference type="InterPro" id="IPR001853">
    <property type="entry name" value="DSBA-like_thioredoxin_dom"/>
</dbReference>
<dbReference type="EC" id="5.99.1.4" evidence="1"/>
<dbReference type="AlphaFoldDB" id="A0A9X1YQ25"/>
<feature type="active site" description="Nucleophile" evidence="2">
    <location>
        <position position="12"/>
    </location>
</feature>
<dbReference type="EMBL" id="JAJLJH010000011">
    <property type="protein sequence ID" value="MCK9689038.1"/>
    <property type="molecule type" value="Genomic_DNA"/>
</dbReference>